<comment type="catalytic activity">
    <reaction evidence="12">
        <text>D-threo-isocitrate + NADP(+) = 2-oxoglutarate + CO2 + NADPH</text>
        <dbReference type="Rhea" id="RHEA:19629"/>
        <dbReference type="ChEBI" id="CHEBI:15562"/>
        <dbReference type="ChEBI" id="CHEBI:16526"/>
        <dbReference type="ChEBI" id="CHEBI:16810"/>
        <dbReference type="ChEBI" id="CHEBI:57783"/>
        <dbReference type="ChEBI" id="CHEBI:58349"/>
        <dbReference type="EC" id="1.1.1.42"/>
    </reaction>
</comment>
<comment type="cofactor">
    <cofactor evidence="16">
        <name>Mg(2+)</name>
        <dbReference type="ChEBI" id="CHEBI:18420"/>
    </cofactor>
    <cofactor evidence="16">
        <name>Mn(2+)</name>
        <dbReference type="ChEBI" id="CHEBI:29035"/>
    </cofactor>
    <text evidence="16">Binds 1 Mg(2+) or Mn(2+) ion per subunit.</text>
</comment>
<dbReference type="GO" id="GO:0006097">
    <property type="term" value="P:glyoxylate cycle"/>
    <property type="evidence" value="ECO:0007669"/>
    <property type="project" value="UniProtKB-KW"/>
</dbReference>
<keyword evidence="11 16" id="KW-0464">Manganese</keyword>
<feature type="binding site" evidence="14">
    <location>
        <position position="126"/>
    </location>
    <ligand>
        <name>D-threo-isocitrate</name>
        <dbReference type="ChEBI" id="CHEBI:15562"/>
    </ligand>
</feature>
<evidence type="ECO:0000313" key="20">
    <source>
        <dbReference type="EMBL" id="KXA99311.1"/>
    </source>
</evidence>
<feature type="binding site" evidence="14">
    <location>
        <position position="116"/>
    </location>
    <ligand>
        <name>D-threo-isocitrate</name>
        <dbReference type="ChEBI" id="CHEBI:15562"/>
    </ligand>
</feature>
<feature type="site" description="Critical for catalysis" evidence="17">
    <location>
        <position position="226"/>
    </location>
</feature>
<feature type="binding site" evidence="15">
    <location>
        <position position="349"/>
    </location>
    <ligand>
        <name>NADP(+)</name>
        <dbReference type="ChEBI" id="CHEBI:58349"/>
    </ligand>
</feature>
<reference evidence="20 21" key="1">
    <citation type="journal article" date="2016" name="Sci. Rep.">
        <title>Metabolic traits of an uncultured archaeal lineage -MSBL1- from brine pools of the Red Sea.</title>
        <authorList>
            <person name="Mwirichia R."/>
            <person name="Alam I."/>
            <person name="Rashid M."/>
            <person name="Vinu M."/>
            <person name="Ba-Alawi W."/>
            <person name="Anthony Kamau A."/>
            <person name="Kamanda Ngugi D."/>
            <person name="Goker M."/>
            <person name="Klenk H.P."/>
            <person name="Bajic V."/>
            <person name="Stingl U."/>
        </authorList>
    </citation>
    <scope>NUCLEOTIDE SEQUENCE [LARGE SCALE GENOMIC DNA]</scope>
    <source>
        <strain evidence="20">SCGC-AAA261C02</strain>
    </source>
</reference>
<evidence type="ECO:0000256" key="3">
    <source>
        <dbReference type="ARBA" id="ARBA00011738"/>
    </source>
</evidence>
<dbReference type="PANTHER" id="PTHR43504:SF1">
    <property type="entry name" value="ISOCITRATE DEHYDROGENASE [NADP]"/>
    <property type="match status" value="1"/>
</dbReference>
<feature type="domain" description="Isopropylmalate dehydrogenase-like" evidence="19">
    <location>
        <begin position="30"/>
        <end position="409"/>
    </location>
</feature>
<dbReference type="Pfam" id="PF00180">
    <property type="entry name" value="Iso_dh"/>
    <property type="match status" value="1"/>
</dbReference>
<dbReference type="SUPFAM" id="SSF53659">
    <property type="entry name" value="Isocitrate/Isopropylmalate dehydrogenase-like"/>
    <property type="match status" value="1"/>
</dbReference>
<feature type="site" description="Critical for catalysis" evidence="17">
    <location>
        <position position="157"/>
    </location>
</feature>
<evidence type="ECO:0000256" key="13">
    <source>
        <dbReference type="NCBIfam" id="TIGR00183"/>
    </source>
</evidence>
<comment type="cofactor">
    <cofactor evidence="1">
        <name>Mn(2+)</name>
        <dbReference type="ChEBI" id="CHEBI:29035"/>
    </cofactor>
</comment>
<evidence type="ECO:0000256" key="11">
    <source>
        <dbReference type="ARBA" id="ARBA00023211"/>
    </source>
</evidence>
<accession>A0A133UYQ8</accession>
<feature type="binding site" evidence="14">
    <location>
        <position position="150"/>
    </location>
    <ligand>
        <name>D-threo-isocitrate</name>
        <dbReference type="ChEBI" id="CHEBI:15562"/>
    </ligand>
</feature>
<keyword evidence="21" id="KW-1185">Reference proteome</keyword>
<evidence type="ECO:0000256" key="18">
    <source>
        <dbReference type="PIRSR" id="PIRSR604439-5"/>
    </source>
</evidence>
<evidence type="ECO:0000256" key="7">
    <source>
        <dbReference type="ARBA" id="ARBA00022723"/>
    </source>
</evidence>
<evidence type="ECO:0000313" key="21">
    <source>
        <dbReference type="Proteomes" id="UP000070520"/>
    </source>
</evidence>
<dbReference type="Gene3D" id="3.40.718.10">
    <property type="entry name" value="Isopropylmalate Dehydrogenase"/>
    <property type="match status" value="1"/>
</dbReference>
<evidence type="ECO:0000256" key="9">
    <source>
        <dbReference type="ARBA" id="ARBA00022857"/>
    </source>
</evidence>
<dbReference type="PATRIC" id="fig|1698272.3.peg.651"/>
<evidence type="ECO:0000256" key="8">
    <source>
        <dbReference type="ARBA" id="ARBA00022842"/>
    </source>
</evidence>
<dbReference type="GO" id="GO:0000287">
    <property type="term" value="F:magnesium ion binding"/>
    <property type="evidence" value="ECO:0007669"/>
    <property type="project" value="InterPro"/>
</dbReference>
<dbReference type="InterPro" id="IPR019818">
    <property type="entry name" value="IsoCit/isopropylmalate_DH_CS"/>
</dbReference>
<organism evidence="20 21">
    <name type="scientific">candidate division MSBL1 archaeon SCGC-AAA261C02</name>
    <dbReference type="NCBI Taxonomy" id="1698272"/>
    <lineage>
        <taxon>Archaea</taxon>
        <taxon>Methanobacteriati</taxon>
        <taxon>Methanobacteriota</taxon>
        <taxon>candidate division MSBL1</taxon>
    </lineage>
</organism>
<dbReference type="Proteomes" id="UP000070520">
    <property type="component" value="Unassembled WGS sequence"/>
</dbReference>
<dbReference type="GO" id="GO:0004450">
    <property type="term" value="F:isocitrate dehydrogenase (NADP+) activity"/>
    <property type="evidence" value="ECO:0007669"/>
    <property type="project" value="UniProtKB-UniRule"/>
</dbReference>
<keyword evidence="9 15" id="KW-0521">NADP</keyword>
<feature type="binding site" evidence="15">
    <location>
        <position position="392"/>
    </location>
    <ligand>
        <name>NADP(+)</name>
        <dbReference type="ChEBI" id="CHEBI:58349"/>
    </ligand>
</feature>
<feature type="binding site" evidence="16">
    <location>
        <position position="304"/>
    </location>
    <ligand>
        <name>Mg(2+)</name>
        <dbReference type="ChEBI" id="CHEBI:18420"/>
    </ligand>
</feature>
<dbReference type="EMBL" id="LHXW01000052">
    <property type="protein sequence ID" value="KXA99311.1"/>
    <property type="molecule type" value="Genomic_DNA"/>
</dbReference>
<dbReference type="InterPro" id="IPR004439">
    <property type="entry name" value="Isocitrate_DH_NADP_dimer_prok"/>
</dbReference>
<comment type="similarity">
    <text evidence="2">Belongs to the isocitrate and isopropylmalate dehydrogenases family.</text>
</comment>
<evidence type="ECO:0000256" key="6">
    <source>
        <dbReference type="ARBA" id="ARBA00022532"/>
    </source>
</evidence>
<dbReference type="SMART" id="SM01329">
    <property type="entry name" value="Iso_dh"/>
    <property type="match status" value="1"/>
</dbReference>
<dbReference type="AlphaFoldDB" id="A0A133UYQ8"/>
<dbReference type="GO" id="GO:0051287">
    <property type="term" value="F:NAD binding"/>
    <property type="evidence" value="ECO:0007669"/>
    <property type="project" value="InterPro"/>
</dbReference>
<evidence type="ECO:0000256" key="2">
    <source>
        <dbReference type="ARBA" id="ARBA00007769"/>
    </source>
</evidence>
<evidence type="ECO:0000256" key="1">
    <source>
        <dbReference type="ARBA" id="ARBA00001936"/>
    </source>
</evidence>
<keyword evidence="8 16" id="KW-0460">Magnesium</keyword>
<dbReference type="GO" id="GO:0006099">
    <property type="term" value="P:tricarboxylic acid cycle"/>
    <property type="evidence" value="ECO:0007669"/>
    <property type="project" value="UniProtKB-UniRule"/>
</dbReference>
<feature type="binding site" evidence="15">
    <location>
        <position position="101"/>
    </location>
    <ligand>
        <name>NADP(+)</name>
        <dbReference type="ChEBI" id="CHEBI:58349"/>
    </ligand>
</feature>
<evidence type="ECO:0000256" key="5">
    <source>
        <dbReference type="ARBA" id="ARBA00022435"/>
    </source>
</evidence>
<protein>
    <recommendedName>
        <fullName evidence="4 13">Isocitrate dehydrogenase (NADP(+))</fullName>
        <ecNumber evidence="4 13">1.1.1.42</ecNumber>
    </recommendedName>
</protein>
<name>A0A133UYQ8_9EURY</name>
<feature type="binding site" evidence="14">
    <location>
        <position position="110"/>
    </location>
    <ligand>
        <name>D-threo-isocitrate</name>
        <dbReference type="ChEBI" id="CHEBI:15562"/>
    </ligand>
</feature>
<comment type="caution">
    <text evidence="20">The sequence shown here is derived from an EMBL/GenBank/DDBJ whole genome shotgun (WGS) entry which is preliminary data.</text>
</comment>
<evidence type="ECO:0000256" key="17">
    <source>
        <dbReference type="PIRSR" id="PIRSR604439-4"/>
    </source>
</evidence>
<keyword evidence="6" id="KW-0816">Tricarboxylic acid cycle</keyword>
<dbReference type="InterPro" id="IPR024084">
    <property type="entry name" value="IsoPropMal-DH-like_dom"/>
</dbReference>
<keyword evidence="7" id="KW-0479">Metal-binding</keyword>
<dbReference type="EC" id="1.1.1.42" evidence="4 13"/>
<evidence type="ECO:0000256" key="16">
    <source>
        <dbReference type="PIRSR" id="PIRSR604439-3"/>
    </source>
</evidence>
<evidence type="ECO:0000256" key="14">
    <source>
        <dbReference type="PIRSR" id="PIRSR604439-1"/>
    </source>
</evidence>
<feature type="modified residue" description="N6-acetyllysine" evidence="18">
    <location>
        <position position="139"/>
    </location>
</feature>
<evidence type="ECO:0000256" key="4">
    <source>
        <dbReference type="ARBA" id="ARBA00013013"/>
    </source>
</evidence>
<feature type="modified residue" description="N6-succinyllysine" evidence="18">
    <location>
        <position position="97"/>
    </location>
</feature>
<feature type="modified residue" description="Phosphoserine" evidence="18">
    <location>
        <position position="110"/>
    </location>
</feature>
<dbReference type="PROSITE" id="PS00470">
    <property type="entry name" value="IDH_IMDH"/>
    <property type="match status" value="1"/>
</dbReference>
<evidence type="ECO:0000256" key="12">
    <source>
        <dbReference type="ARBA" id="ARBA00023554"/>
    </source>
</evidence>
<evidence type="ECO:0000256" key="10">
    <source>
        <dbReference type="ARBA" id="ARBA00023002"/>
    </source>
</evidence>
<comment type="subunit">
    <text evidence="3">Homodimer.</text>
</comment>
<evidence type="ECO:0000259" key="19">
    <source>
        <dbReference type="SMART" id="SM01329"/>
    </source>
</evidence>
<keyword evidence="10 20" id="KW-0560">Oxidoreductase</keyword>
<proteinExistence type="inferred from homology"/>
<feature type="binding site" evidence="14">
    <location>
        <position position="112"/>
    </location>
    <ligand>
        <name>D-threo-isocitrate</name>
        <dbReference type="ChEBI" id="CHEBI:15562"/>
    </ligand>
</feature>
<sequence length="417" mass="46246">MTEFEKIKVPEDGEKIVWDGKELQVPDNPIIPQIEGDGTGKDVSPAAKKVLKAAARETGRDIHWMDIHAGKTAKEIYGKYLPQETLDAIEEFRLALKGPLTTPVGGGFRSLNVAIRQKLDLYACVRPVYHLAGVPSPVKNPEQMDMVIFRENTEDVYAGIEWARDTKEAEKARDFLSEKMDTDIPSDSGIGIKPISEGASKRLIRKAIDYTLKNRDHYESMTLVHKGNIMKFTEGAFRDWGYEVAEDEYSGKVITEDELWEEHDGKVPEDVIVIKDRLADNMLQQLLTRTPLYDVLAMPNLNGDYLSDAAAGQVGGLGIAPGSNIGDGKGVFEPTHGTAPVHAGKDKVNPTGIILSGRIMFEFMGWEDAGELVKKSIEQTIKDKTVTYDIHRQIEGGKKVKCSEFADLVIENMKSLS</sequence>
<gene>
    <name evidence="20" type="ORF">AKJ42_03395</name>
</gene>
<feature type="binding site" evidence="15">
    <location>
        <position position="388"/>
    </location>
    <ligand>
        <name>NADP(+)</name>
        <dbReference type="ChEBI" id="CHEBI:58349"/>
    </ligand>
</feature>
<keyword evidence="5" id="KW-0329">Glyoxylate bypass</keyword>
<dbReference type="NCBIfam" id="TIGR00183">
    <property type="entry name" value="prok_nadp_idh"/>
    <property type="match status" value="1"/>
</dbReference>
<dbReference type="NCBIfam" id="NF005425">
    <property type="entry name" value="PRK07006.1"/>
    <property type="match status" value="1"/>
</dbReference>
<evidence type="ECO:0000256" key="15">
    <source>
        <dbReference type="PIRSR" id="PIRSR604439-2"/>
    </source>
</evidence>
<dbReference type="PANTHER" id="PTHR43504">
    <property type="entry name" value="ISOCITRATE DEHYDROGENASE [NADP]"/>
    <property type="match status" value="1"/>
</dbReference>